<dbReference type="InterPro" id="IPR009081">
    <property type="entry name" value="PP-bd_ACP"/>
</dbReference>
<dbReference type="Pfam" id="PF00668">
    <property type="entry name" value="Condensation"/>
    <property type="match status" value="1"/>
</dbReference>
<dbReference type="NCBIfam" id="TIGR01733">
    <property type="entry name" value="AA-adenyl-dom"/>
    <property type="match status" value="1"/>
</dbReference>
<dbReference type="SUPFAM" id="SSF53474">
    <property type="entry name" value="alpha/beta-Hydrolases"/>
    <property type="match status" value="1"/>
</dbReference>
<dbReference type="Gene3D" id="3.40.50.1820">
    <property type="entry name" value="alpha/beta hydrolase"/>
    <property type="match status" value="1"/>
</dbReference>
<dbReference type="SUPFAM" id="SSF52777">
    <property type="entry name" value="CoA-dependent acyltransferases"/>
    <property type="match status" value="2"/>
</dbReference>
<keyword evidence="3" id="KW-0597">Phosphoprotein</keyword>
<dbReference type="EMBL" id="VOSW01000033">
    <property type="protein sequence ID" value="KAE8758419.1"/>
    <property type="molecule type" value="Genomic_DNA"/>
</dbReference>
<dbReference type="InterPro" id="IPR020845">
    <property type="entry name" value="AMP-binding_CS"/>
</dbReference>
<dbReference type="Pfam" id="PF00501">
    <property type="entry name" value="AMP-binding"/>
    <property type="match status" value="1"/>
</dbReference>
<evidence type="ECO:0000256" key="4">
    <source>
        <dbReference type="SAM" id="MobiDB-lite"/>
    </source>
</evidence>
<dbReference type="Pfam" id="PF00550">
    <property type="entry name" value="PP-binding"/>
    <property type="match status" value="1"/>
</dbReference>
<dbReference type="OrthoDB" id="6297021at2"/>
<dbReference type="InterPro" id="IPR020806">
    <property type="entry name" value="PKS_PP-bd"/>
</dbReference>
<name>A0A6N6WEK2_9BURK</name>
<accession>A0A6N6WEK2</accession>
<dbReference type="SMART" id="SM00824">
    <property type="entry name" value="PKS_TE"/>
    <property type="match status" value="1"/>
</dbReference>
<dbReference type="PROSITE" id="PS00012">
    <property type="entry name" value="PHOSPHOPANTETHEINE"/>
    <property type="match status" value="1"/>
</dbReference>
<protein>
    <submittedName>
        <fullName evidence="6">Amino acid adenylation domain-containing protein</fullName>
    </submittedName>
</protein>
<dbReference type="GO" id="GO:0043041">
    <property type="term" value="P:amino acid activation for nonribosomal peptide biosynthetic process"/>
    <property type="evidence" value="ECO:0007669"/>
    <property type="project" value="TreeGrafter"/>
</dbReference>
<proteinExistence type="predicted"/>
<evidence type="ECO:0000256" key="2">
    <source>
        <dbReference type="ARBA" id="ARBA00022450"/>
    </source>
</evidence>
<dbReference type="InterPro" id="IPR020802">
    <property type="entry name" value="TesA-like"/>
</dbReference>
<dbReference type="InterPro" id="IPR025110">
    <property type="entry name" value="AMP-bd_C"/>
</dbReference>
<dbReference type="FunFam" id="3.40.50.12780:FF:000012">
    <property type="entry name" value="Non-ribosomal peptide synthetase"/>
    <property type="match status" value="1"/>
</dbReference>
<dbReference type="InterPro" id="IPR045851">
    <property type="entry name" value="AMP-bd_C_sf"/>
</dbReference>
<reference evidence="6 7" key="1">
    <citation type="journal article" date="2020" name="Int. J. Syst. Evol. Microbiol.">
        <title>Paraburkholderia madseniana sp. nov., a phenolic acid-degrading bacterium isolated from acidic forest soil.</title>
        <authorList>
            <person name="Wilhelm R.C."/>
            <person name="Murphy S.J.L."/>
            <person name="Feriancek N.M."/>
            <person name="Karasz D.C."/>
            <person name="DeRito C.M."/>
            <person name="Newman J.D."/>
            <person name="Buckley D.H."/>
        </authorList>
    </citation>
    <scope>NUCLEOTIDE SEQUENCE [LARGE SCALE GENOMIC DNA]</scope>
    <source>
        <strain evidence="6 7">RP11</strain>
    </source>
</reference>
<dbReference type="GO" id="GO:0072330">
    <property type="term" value="P:monocarboxylic acid biosynthetic process"/>
    <property type="evidence" value="ECO:0007669"/>
    <property type="project" value="UniProtKB-ARBA"/>
</dbReference>
<dbReference type="GO" id="GO:0009239">
    <property type="term" value="P:enterobactin biosynthetic process"/>
    <property type="evidence" value="ECO:0007669"/>
    <property type="project" value="TreeGrafter"/>
</dbReference>
<dbReference type="InterPro" id="IPR042099">
    <property type="entry name" value="ANL_N_sf"/>
</dbReference>
<dbReference type="PROSITE" id="PS50075">
    <property type="entry name" value="CARRIER"/>
    <property type="match status" value="1"/>
</dbReference>
<comment type="caution">
    <text evidence="6">The sequence shown here is derived from an EMBL/GenBank/DDBJ whole genome shotgun (WGS) entry which is preliminary data.</text>
</comment>
<dbReference type="GO" id="GO:0009366">
    <property type="term" value="C:enterobactin synthetase complex"/>
    <property type="evidence" value="ECO:0007669"/>
    <property type="project" value="TreeGrafter"/>
</dbReference>
<dbReference type="PANTHER" id="PTHR45527">
    <property type="entry name" value="NONRIBOSOMAL PEPTIDE SYNTHETASE"/>
    <property type="match status" value="1"/>
</dbReference>
<dbReference type="Gene3D" id="1.10.1200.10">
    <property type="entry name" value="ACP-like"/>
    <property type="match status" value="1"/>
</dbReference>
<feature type="region of interest" description="Disordered" evidence="4">
    <location>
        <begin position="1348"/>
        <end position="1369"/>
    </location>
</feature>
<dbReference type="GO" id="GO:0031177">
    <property type="term" value="F:phosphopantetheine binding"/>
    <property type="evidence" value="ECO:0007669"/>
    <property type="project" value="InterPro"/>
</dbReference>
<dbReference type="InterPro" id="IPR000873">
    <property type="entry name" value="AMP-dep_synth/lig_dom"/>
</dbReference>
<dbReference type="CDD" id="cd05930">
    <property type="entry name" value="A_NRPS"/>
    <property type="match status" value="1"/>
</dbReference>
<dbReference type="SUPFAM" id="SSF56801">
    <property type="entry name" value="Acetyl-CoA synthetase-like"/>
    <property type="match status" value="1"/>
</dbReference>
<dbReference type="Pfam" id="PF13193">
    <property type="entry name" value="AMP-binding_C"/>
    <property type="match status" value="1"/>
</dbReference>
<dbReference type="Gene3D" id="3.30.559.10">
    <property type="entry name" value="Chloramphenicol acetyltransferase-like domain"/>
    <property type="match status" value="1"/>
</dbReference>
<keyword evidence="2" id="KW-0596">Phosphopantetheine</keyword>
<dbReference type="InterPro" id="IPR023213">
    <property type="entry name" value="CAT-like_dom_sf"/>
</dbReference>
<dbReference type="Gene3D" id="3.40.50.12780">
    <property type="entry name" value="N-terminal domain of ligase-like"/>
    <property type="match status" value="1"/>
</dbReference>
<feature type="domain" description="Carrier" evidence="5">
    <location>
        <begin position="1040"/>
        <end position="1115"/>
    </location>
</feature>
<dbReference type="Gene3D" id="3.30.559.30">
    <property type="entry name" value="Nonribosomal peptide synthetase, condensation domain"/>
    <property type="match status" value="1"/>
</dbReference>
<dbReference type="InterPro" id="IPR006162">
    <property type="entry name" value="Ppantetheine_attach_site"/>
</dbReference>
<dbReference type="InterPro" id="IPR036736">
    <property type="entry name" value="ACP-like_sf"/>
</dbReference>
<dbReference type="InterPro" id="IPR001031">
    <property type="entry name" value="Thioesterase"/>
</dbReference>
<dbReference type="SMART" id="SM00823">
    <property type="entry name" value="PKS_PP"/>
    <property type="match status" value="1"/>
</dbReference>
<evidence type="ECO:0000259" key="5">
    <source>
        <dbReference type="PROSITE" id="PS50075"/>
    </source>
</evidence>
<dbReference type="FunFam" id="1.10.1200.10:FF:000016">
    <property type="entry name" value="Non-ribosomal peptide synthase"/>
    <property type="match status" value="1"/>
</dbReference>
<dbReference type="FunFam" id="3.40.50.980:FF:000001">
    <property type="entry name" value="Non-ribosomal peptide synthetase"/>
    <property type="match status" value="1"/>
</dbReference>
<dbReference type="Pfam" id="PF00975">
    <property type="entry name" value="Thioesterase"/>
    <property type="match status" value="1"/>
</dbReference>
<organism evidence="6 7">
    <name type="scientific">Paraburkholderia madseniana</name>
    <dbReference type="NCBI Taxonomy" id="2599607"/>
    <lineage>
        <taxon>Bacteria</taxon>
        <taxon>Pseudomonadati</taxon>
        <taxon>Pseudomonadota</taxon>
        <taxon>Betaproteobacteria</taxon>
        <taxon>Burkholderiales</taxon>
        <taxon>Burkholderiaceae</taxon>
        <taxon>Paraburkholderia</taxon>
    </lineage>
</organism>
<dbReference type="SUPFAM" id="SSF47336">
    <property type="entry name" value="ACP-like"/>
    <property type="match status" value="1"/>
</dbReference>
<dbReference type="CDD" id="cd19531">
    <property type="entry name" value="LCL_NRPS-like"/>
    <property type="match status" value="1"/>
</dbReference>
<dbReference type="Gene3D" id="3.30.300.30">
    <property type="match status" value="1"/>
</dbReference>
<dbReference type="PROSITE" id="PS00455">
    <property type="entry name" value="AMP_BINDING"/>
    <property type="match status" value="1"/>
</dbReference>
<evidence type="ECO:0000256" key="3">
    <source>
        <dbReference type="ARBA" id="ARBA00022553"/>
    </source>
</evidence>
<evidence type="ECO:0000313" key="6">
    <source>
        <dbReference type="EMBL" id="KAE8758419.1"/>
    </source>
</evidence>
<dbReference type="GO" id="GO:0005829">
    <property type="term" value="C:cytosol"/>
    <property type="evidence" value="ECO:0007669"/>
    <property type="project" value="TreeGrafter"/>
</dbReference>
<evidence type="ECO:0000313" key="7">
    <source>
        <dbReference type="Proteomes" id="UP000463700"/>
    </source>
</evidence>
<dbReference type="InterPro" id="IPR010071">
    <property type="entry name" value="AA_adenyl_dom"/>
</dbReference>
<dbReference type="GO" id="GO:0047527">
    <property type="term" value="F:2,3-dihydroxybenzoate-serine ligase activity"/>
    <property type="evidence" value="ECO:0007669"/>
    <property type="project" value="TreeGrafter"/>
</dbReference>
<evidence type="ECO:0000256" key="1">
    <source>
        <dbReference type="ARBA" id="ARBA00001957"/>
    </source>
</evidence>
<dbReference type="RefSeq" id="WP_154561246.1">
    <property type="nucleotide sequence ID" value="NZ_VOSW01000033.1"/>
</dbReference>
<sequence>MRLRDILSLADARGIVLSTREGRLFAKSSNGQPLDGEFRAILSDNKGALLEWLEHDALNDSSLSELVDAALPSRTARGFASSTQARLWYLEQVLDERCPYNEQLEIGLHGPLDSDALQQTLDLLVMRHQALRSRFVQDAQGRVALEVTQAATAAIAYDDLTLHAGADIEQAAEAIALQEGRRRFDLARDALIRFRLLRLAPREHRLLLTLHHIVMDGASMAVFYDELSMVYSGLVRGAPAQLPPLPLEYADYSRCVERWQTGENCRASLDFWASKLAGLSGRKTVPPDHERNEAAGFRGHVEHFEVDPALSRRLSQLAGSEGATLYMALLAAFKILLARYTDETDLAVATPVANRPHPDLGRLFGLFANTLVIRSELDAALTYRQVLGIVSNVVLEAFEHQHVPFDQIIERIKPDRVGMAMPLTQVMFVMQPATRRLSLADLDAEVHGPKHLGYAKFDLTLSVTRGPNGALTGHCEYDADLYEASSITRLISHYVALLHSIVGHPDEAIGALSLMGGQDRSALLAAQHSPRADDLPGGFVFELFEQQARQAPAHPAIICGDQHVSYGDAVATVNRIANYLVQTGVTPGARVGLHLDKSAAAVLCLFAIWKAGAIYVPVDPALPDERVRYLVDDTRMAVLLTGTPAVAALARDGTRTIVLDHAWADIEAQPPVYKHPLPSSTESLAYILYTSGTTGEPKGVMVRHRSVTHLAHAAARLYGIDSTSRVLQFTSFNFDPSIEQIVTTLRSGGTLFPVSKRDVMPGPELAALIRDQAITHANLTPSALALLPADNLRALRCVISGGERCTQDLVRRWAPGRRFLNCYGPTEATVTATAASCSPDDRQMTIGRPLEHVACYVLDVKRQPVPVGVIGELYIGGTGVAAGYWQSPELTGQRFIANPFGEPGMLYKTGDLVKQLADGRIVFVGRKDGQVKIRGQRVELGEIEAALNGANDVLDSRVVVRDLAQRGETLIAYALTHDGEPLDTAAVLTALEARLPGYMVPAAVVVLREFPLTVAGKLDTRALPLPDFRAARNSADAAVLPRSDTEKRVAAVWTEVLGQQVENIDDDFFRLGGHSLAAVRLIARLNAHFDVELPLTALLASPTVRGIAAQLASRHAPHGAWTPLVALEKGAHRTPVFCVHPAGGTVSCFKALAALFGAQGHPVFGFQPLGFEAGQTAQRSISEMASFYVDHLLAQHPRGPYVLIGYSAGGAVAYEMARRLTEAKHSVSLVGLVDTYLFENDATTETIGAADDTMWLLRWLSDGIHAPNWNGDAITDYLTGVSVDARFESAVQFARAAGAFPDDLDGASIRRMIDTYRAHCLAIAGYRPTAWPTPPLLLLRAAEHTFTSTNRRGGQPWPRQSGAASSERIVPGRHETVLSMPHVGKVVEALSECLTHRAPQGRALPLVDDARTACASNQ</sequence>
<dbReference type="InterPro" id="IPR001242">
    <property type="entry name" value="Condensation_dom"/>
</dbReference>
<dbReference type="InterPro" id="IPR029058">
    <property type="entry name" value="AB_hydrolase_fold"/>
</dbReference>
<comment type="cofactor">
    <cofactor evidence="1">
        <name>pantetheine 4'-phosphate</name>
        <dbReference type="ChEBI" id="CHEBI:47942"/>
    </cofactor>
</comment>
<gene>
    <name evidence="6" type="ORF">FSO04_18665</name>
</gene>
<dbReference type="PANTHER" id="PTHR45527:SF1">
    <property type="entry name" value="FATTY ACID SYNTHASE"/>
    <property type="match status" value="1"/>
</dbReference>
<dbReference type="Proteomes" id="UP000463700">
    <property type="component" value="Unassembled WGS sequence"/>
</dbReference>